<dbReference type="Proteomes" id="UP000030826">
    <property type="component" value="Unassembled WGS sequence"/>
</dbReference>
<accession>A0A0B1Q5V3</accession>
<gene>
    <name evidence="3" type="ORF">LA66_12640</name>
</gene>
<evidence type="ECO:0000259" key="2">
    <source>
        <dbReference type="PROSITE" id="PS50887"/>
    </source>
</evidence>
<keyword evidence="1" id="KW-1133">Transmembrane helix</keyword>
<dbReference type="InterPro" id="IPR052163">
    <property type="entry name" value="DGC-Regulatory_Protein"/>
</dbReference>
<dbReference type="PANTHER" id="PTHR46663">
    <property type="entry name" value="DIGUANYLATE CYCLASE DGCT-RELATED"/>
    <property type="match status" value="1"/>
</dbReference>
<dbReference type="SUPFAM" id="SSF55073">
    <property type="entry name" value="Nucleotide cyclase"/>
    <property type="match status" value="1"/>
</dbReference>
<comment type="caution">
    <text evidence="3">The sequence shown here is derived from an EMBL/GenBank/DDBJ whole genome shotgun (WGS) entry which is preliminary data.</text>
</comment>
<feature type="transmembrane region" description="Helical" evidence="1">
    <location>
        <begin position="160"/>
        <end position="179"/>
    </location>
</feature>
<evidence type="ECO:0000256" key="1">
    <source>
        <dbReference type="SAM" id="Phobius"/>
    </source>
</evidence>
<feature type="transmembrane region" description="Helical" evidence="1">
    <location>
        <begin position="43"/>
        <end position="67"/>
    </location>
</feature>
<evidence type="ECO:0000313" key="3">
    <source>
        <dbReference type="EMBL" id="KHJ54302.1"/>
    </source>
</evidence>
<dbReference type="RefSeq" id="WP_039194349.1">
    <property type="nucleotide sequence ID" value="NZ_JRFJ01000003.1"/>
</dbReference>
<dbReference type="AlphaFoldDB" id="A0A0B1Q5V3"/>
<feature type="domain" description="GGDEF" evidence="2">
    <location>
        <begin position="253"/>
        <end position="389"/>
    </location>
</feature>
<evidence type="ECO:0000313" key="4">
    <source>
        <dbReference type="Proteomes" id="UP000030826"/>
    </source>
</evidence>
<feature type="transmembrane region" description="Helical" evidence="1">
    <location>
        <begin position="112"/>
        <end position="131"/>
    </location>
</feature>
<dbReference type="PANTHER" id="PTHR46663:SF4">
    <property type="entry name" value="DIGUANYLATE CYCLASE DGCT-RELATED"/>
    <property type="match status" value="1"/>
</dbReference>
<reference evidence="3 4" key="1">
    <citation type="submission" date="2014-09" db="EMBL/GenBank/DDBJ databases">
        <title>Isolation and characterization of Aurantimonas altamirensis ON-56566 from clinical sample following a dog bite.</title>
        <authorList>
            <person name="Eshaghi A."/>
            <person name="Li A."/>
            <person name="Shahinas D."/>
            <person name="Bahn P."/>
            <person name="Kus J.V."/>
            <person name="Patel S.N."/>
        </authorList>
    </citation>
    <scope>NUCLEOTIDE SEQUENCE [LARGE SCALE GENOMIC DNA]</scope>
    <source>
        <strain evidence="3 4">ON-56566</strain>
    </source>
</reference>
<sequence length="391" mass="41927">MKNHRASTAFKGYSLPKTAAGRWLGHISEDAPLEVRDRLLGGLYGTIPIFVGGVANTVLVSAFIAIRIDAPRFYVWVCLEIAICLARVYLLIRSRRLARLGRDTHTDGMMMLSLAWAAGVGYGSFICLLSGDWVASTMAMMSSAAMIGGICIRNFGTPRLASAMMVLAFGPACFALPFTGEPLLLLGLVQIPFYILSMCRAAYVLKSILVATMIAERQHALLSRHDALTGLLNRVGLAAELRRIAARAAGSGRLVAFMYMDLDGFKAVNDDFGHDVGDAVLSAAADRLQEHCSAEAGAARIGGDEFVFVCLCDDEASADRMALRLMQDLRAPYDVAGVDIHFIGVSIGIAFAEPDTAGQVDLKPLLRAADSALYAAKRSGKGKFTRATDPV</sequence>
<protein>
    <recommendedName>
        <fullName evidence="2">GGDEF domain-containing protein</fullName>
    </recommendedName>
</protein>
<dbReference type="Pfam" id="PF00990">
    <property type="entry name" value="GGDEF"/>
    <property type="match status" value="1"/>
</dbReference>
<keyword evidence="1" id="KW-0812">Transmembrane</keyword>
<dbReference type="InterPro" id="IPR043128">
    <property type="entry name" value="Rev_trsase/Diguanyl_cyclase"/>
</dbReference>
<feature type="transmembrane region" description="Helical" evidence="1">
    <location>
        <begin position="73"/>
        <end position="92"/>
    </location>
</feature>
<organism evidence="3 4">
    <name type="scientific">Aureimonas altamirensis</name>
    <dbReference type="NCBI Taxonomy" id="370622"/>
    <lineage>
        <taxon>Bacteria</taxon>
        <taxon>Pseudomonadati</taxon>
        <taxon>Pseudomonadota</taxon>
        <taxon>Alphaproteobacteria</taxon>
        <taxon>Hyphomicrobiales</taxon>
        <taxon>Aurantimonadaceae</taxon>
        <taxon>Aureimonas</taxon>
    </lineage>
</organism>
<dbReference type="PROSITE" id="PS50887">
    <property type="entry name" value="GGDEF"/>
    <property type="match status" value="1"/>
</dbReference>
<keyword evidence="1" id="KW-0472">Membrane</keyword>
<name>A0A0B1Q5V3_9HYPH</name>
<dbReference type="EMBL" id="JRFJ01000003">
    <property type="protein sequence ID" value="KHJ54302.1"/>
    <property type="molecule type" value="Genomic_DNA"/>
</dbReference>
<dbReference type="InterPro" id="IPR000160">
    <property type="entry name" value="GGDEF_dom"/>
</dbReference>
<dbReference type="NCBIfam" id="TIGR00254">
    <property type="entry name" value="GGDEF"/>
    <property type="match status" value="1"/>
</dbReference>
<dbReference type="SMART" id="SM00267">
    <property type="entry name" value="GGDEF"/>
    <property type="match status" value="1"/>
</dbReference>
<dbReference type="STRING" id="370622.LA66_12640"/>
<dbReference type="Gene3D" id="3.30.70.270">
    <property type="match status" value="1"/>
</dbReference>
<feature type="transmembrane region" description="Helical" evidence="1">
    <location>
        <begin position="191"/>
        <end position="215"/>
    </location>
</feature>
<dbReference type="InterPro" id="IPR029787">
    <property type="entry name" value="Nucleotide_cyclase"/>
</dbReference>
<proteinExistence type="predicted"/>
<dbReference type="CDD" id="cd01949">
    <property type="entry name" value="GGDEF"/>
    <property type="match status" value="1"/>
</dbReference>